<sequence length="165" mass="17725">MSRGGEAATLFEGETSRLVRVQAERQVLRRVASPGRAGAVRRAGPRGRAGPRLPAGFLSPRRMVREPQPGVEYEDVGLDPLLAAPLPAHTVLRVGLRVAEILGELHARDLCTSSCSPRTSSPTCGTPTCACSAARRCARSMRLRSDCRSRSITPRPSSSVAPSWR</sequence>
<proteinExistence type="predicted"/>
<evidence type="ECO:0000256" key="1">
    <source>
        <dbReference type="SAM" id="MobiDB-lite"/>
    </source>
</evidence>
<reference evidence="2" key="1">
    <citation type="submission" date="2022-11" db="EMBL/GenBank/DDBJ databases">
        <title>Minimal conservation of predation-associated metabolite biosynthetic gene clusters underscores biosynthetic potential of Myxococcota including descriptions for ten novel species: Archangium lansinium sp. nov., Myxococcus landrumus sp. nov., Nannocystis bai.</title>
        <authorList>
            <person name="Ahearne A."/>
            <person name="Stevens C."/>
            <person name="Phillips K."/>
        </authorList>
    </citation>
    <scope>NUCLEOTIDE SEQUENCE</scope>
    <source>
        <strain evidence="2">Na p29</strain>
    </source>
</reference>
<feature type="region of interest" description="Disordered" evidence="1">
    <location>
        <begin position="35"/>
        <end position="57"/>
    </location>
</feature>
<keyword evidence="3" id="KW-1185">Reference proteome</keyword>
<evidence type="ECO:0000313" key="3">
    <source>
        <dbReference type="Proteomes" id="UP001150924"/>
    </source>
</evidence>
<comment type="caution">
    <text evidence="2">The sequence shown here is derived from an EMBL/GenBank/DDBJ whole genome shotgun (WGS) entry which is preliminary data.</text>
</comment>
<protein>
    <submittedName>
        <fullName evidence="2">Uncharacterized protein</fullName>
    </submittedName>
</protein>
<dbReference type="RefSeq" id="WP_267778379.1">
    <property type="nucleotide sequence ID" value="NZ_JAPNKE010000002.1"/>
</dbReference>
<accession>A0A9X3F174</accession>
<dbReference type="EMBL" id="JAPNKE010000002">
    <property type="protein sequence ID" value="MCY1014134.1"/>
    <property type="molecule type" value="Genomic_DNA"/>
</dbReference>
<gene>
    <name evidence="2" type="ORF">OV079_53205</name>
</gene>
<feature type="compositionally biased region" description="Low complexity" evidence="1">
    <location>
        <begin position="35"/>
        <end position="56"/>
    </location>
</feature>
<organism evidence="2 3">
    <name type="scientific">Nannocystis pusilla</name>
    <dbReference type="NCBI Taxonomy" id="889268"/>
    <lineage>
        <taxon>Bacteria</taxon>
        <taxon>Pseudomonadati</taxon>
        <taxon>Myxococcota</taxon>
        <taxon>Polyangia</taxon>
        <taxon>Nannocystales</taxon>
        <taxon>Nannocystaceae</taxon>
        <taxon>Nannocystis</taxon>
    </lineage>
</organism>
<dbReference type="AlphaFoldDB" id="A0A9X3F174"/>
<dbReference type="Proteomes" id="UP001150924">
    <property type="component" value="Unassembled WGS sequence"/>
</dbReference>
<evidence type="ECO:0000313" key="2">
    <source>
        <dbReference type="EMBL" id="MCY1014134.1"/>
    </source>
</evidence>
<name>A0A9X3F174_9BACT</name>